<dbReference type="GeneID" id="64631084"/>
<dbReference type="Proteomes" id="UP000807769">
    <property type="component" value="Unassembled WGS sequence"/>
</dbReference>
<sequence length="187" mass="21273">MGAPRFAHCRLYLPCMVFRVTEIRRRRDPNIKRATNITYGIKADGLHELLIITEEKLVQFTPVRPNRQTVFLVLPWNRNLLEPAEFVEPPDFGDDTQSEDEYWSSRGSPFDASSGSSDGGQEPVDSEPISRALRLIVRLGQPFNALLLAQQFSGEYKRIASDCYIIAEVKDIASVKDMMDIRSLEIL</sequence>
<organism evidence="2 3">
    <name type="scientific">Suillus subaureus</name>
    <dbReference type="NCBI Taxonomy" id="48587"/>
    <lineage>
        <taxon>Eukaryota</taxon>
        <taxon>Fungi</taxon>
        <taxon>Dikarya</taxon>
        <taxon>Basidiomycota</taxon>
        <taxon>Agaricomycotina</taxon>
        <taxon>Agaricomycetes</taxon>
        <taxon>Agaricomycetidae</taxon>
        <taxon>Boletales</taxon>
        <taxon>Suillineae</taxon>
        <taxon>Suillaceae</taxon>
        <taxon>Suillus</taxon>
    </lineage>
</organism>
<dbReference type="RefSeq" id="XP_041187101.1">
    <property type="nucleotide sequence ID" value="XM_041337068.1"/>
</dbReference>
<evidence type="ECO:0000313" key="3">
    <source>
        <dbReference type="Proteomes" id="UP000807769"/>
    </source>
</evidence>
<dbReference type="EMBL" id="JABBWG010000055">
    <property type="protein sequence ID" value="KAG1805179.1"/>
    <property type="molecule type" value="Genomic_DNA"/>
</dbReference>
<keyword evidence="3" id="KW-1185">Reference proteome</keyword>
<accession>A0A9P7DX81</accession>
<evidence type="ECO:0000313" key="2">
    <source>
        <dbReference type="EMBL" id="KAG1805179.1"/>
    </source>
</evidence>
<feature type="compositionally biased region" description="Acidic residues" evidence="1">
    <location>
        <begin position="91"/>
        <end position="102"/>
    </location>
</feature>
<comment type="caution">
    <text evidence="2">The sequence shown here is derived from an EMBL/GenBank/DDBJ whole genome shotgun (WGS) entry which is preliminary data.</text>
</comment>
<reference evidence="2" key="1">
    <citation type="journal article" date="2020" name="New Phytol.">
        <title>Comparative genomics reveals dynamic genome evolution in host specialist ectomycorrhizal fungi.</title>
        <authorList>
            <person name="Lofgren L.A."/>
            <person name="Nguyen N.H."/>
            <person name="Vilgalys R."/>
            <person name="Ruytinx J."/>
            <person name="Liao H.L."/>
            <person name="Branco S."/>
            <person name="Kuo A."/>
            <person name="LaButti K."/>
            <person name="Lipzen A."/>
            <person name="Andreopoulos W."/>
            <person name="Pangilinan J."/>
            <person name="Riley R."/>
            <person name="Hundley H."/>
            <person name="Na H."/>
            <person name="Barry K."/>
            <person name="Grigoriev I.V."/>
            <person name="Stajich J.E."/>
            <person name="Kennedy P.G."/>
        </authorList>
    </citation>
    <scope>NUCLEOTIDE SEQUENCE</scope>
    <source>
        <strain evidence="2">MN1</strain>
    </source>
</reference>
<gene>
    <name evidence="2" type="ORF">BJ212DRAFT_1392540</name>
</gene>
<evidence type="ECO:0000256" key="1">
    <source>
        <dbReference type="SAM" id="MobiDB-lite"/>
    </source>
</evidence>
<feature type="region of interest" description="Disordered" evidence="1">
    <location>
        <begin position="87"/>
        <end position="126"/>
    </location>
</feature>
<proteinExistence type="predicted"/>
<dbReference type="AlphaFoldDB" id="A0A9P7DX81"/>
<dbReference type="OrthoDB" id="2675215at2759"/>
<name>A0A9P7DX81_9AGAM</name>
<feature type="compositionally biased region" description="Polar residues" evidence="1">
    <location>
        <begin position="105"/>
        <end position="116"/>
    </location>
</feature>
<protein>
    <submittedName>
        <fullName evidence="2">Uncharacterized protein</fullName>
    </submittedName>
</protein>